<feature type="non-terminal residue" evidence="1">
    <location>
        <position position="1"/>
    </location>
</feature>
<organism evidence="1 2">
    <name type="scientific">Pristionchus mayeri</name>
    <dbReference type="NCBI Taxonomy" id="1317129"/>
    <lineage>
        <taxon>Eukaryota</taxon>
        <taxon>Metazoa</taxon>
        <taxon>Ecdysozoa</taxon>
        <taxon>Nematoda</taxon>
        <taxon>Chromadorea</taxon>
        <taxon>Rhabditida</taxon>
        <taxon>Rhabditina</taxon>
        <taxon>Diplogasteromorpha</taxon>
        <taxon>Diplogasteroidea</taxon>
        <taxon>Neodiplogasteridae</taxon>
        <taxon>Pristionchus</taxon>
    </lineage>
</organism>
<proteinExistence type="predicted"/>
<keyword evidence="2" id="KW-1185">Reference proteome</keyword>
<protein>
    <submittedName>
        <fullName evidence="1">Uncharacterized protein</fullName>
    </submittedName>
</protein>
<sequence length="72" mass="8303">RVVNKLISKRILIHRMLLDTQHFDVACKQIISLEESIPALEKVDSGDDFNLFVLEDDKDENSTEKLTEKLFG</sequence>
<feature type="non-terminal residue" evidence="1">
    <location>
        <position position="72"/>
    </location>
</feature>
<comment type="caution">
    <text evidence="1">The sequence shown here is derived from an EMBL/GenBank/DDBJ whole genome shotgun (WGS) entry which is preliminary data.</text>
</comment>
<accession>A0AAN4Z4U6</accession>
<dbReference type="Proteomes" id="UP001328107">
    <property type="component" value="Unassembled WGS sequence"/>
</dbReference>
<gene>
    <name evidence="1" type="ORF">PMAYCL1PPCAC_03534</name>
</gene>
<reference evidence="2" key="1">
    <citation type="submission" date="2022-10" db="EMBL/GenBank/DDBJ databases">
        <title>Genome assembly of Pristionchus species.</title>
        <authorList>
            <person name="Yoshida K."/>
            <person name="Sommer R.J."/>
        </authorList>
    </citation>
    <scope>NUCLEOTIDE SEQUENCE [LARGE SCALE GENOMIC DNA]</scope>
    <source>
        <strain evidence="2">RS5460</strain>
    </source>
</reference>
<name>A0AAN4Z4U6_9BILA</name>
<dbReference type="AlphaFoldDB" id="A0AAN4Z4U6"/>
<evidence type="ECO:0000313" key="2">
    <source>
        <dbReference type="Proteomes" id="UP001328107"/>
    </source>
</evidence>
<dbReference type="EMBL" id="BTRK01000001">
    <property type="protein sequence ID" value="GMR33339.1"/>
    <property type="molecule type" value="Genomic_DNA"/>
</dbReference>
<evidence type="ECO:0000313" key="1">
    <source>
        <dbReference type="EMBL" id="GMR33339.1"/>
    </source>
</evidence>